<dbReference type="OrthoDB" id="3930290at2759"/>
<proteinExistence type="predicted"/>
<protein>
    <submittedName>
        <fullName evidence="2">Uncharacterized protein</fullName>
    </submittedName>
</protein>
<keyword evidence="1" id="KW-1133">Transmembrane helix</keyword>
<feature type="transmembrane region" description="Helical" evidence="1">
    <location>
        <begin position="23"/>
        <end position="46"/>
    </location>
</feature>
<dbReference type="AlphaFoldDB" id="A0A9P4K5P9"/>
<dbReference type="Proteomes" id="UP000800093">
    <property type="component" value="Unassembled WGS sequence"/>
</dbReference>
<dbReference type="EMBL" id="ML986692">
    <property type="protein sequence ID" value="KAF2259969.1"/>
    <property type="molecule type" value="Genomic_DNA"/>
</dbReference>
<name>A0A9P4K5P9_9PLEO</name>
<evidence type="ECO:0000256" key="1">
    <source>
        <dbReference type="SAM" id="Phobius"/>
    </source>
</evidence>
<reference evidence="3" key="1">
    <citation type="journal article" date="2020" name="Stud. Mycol.">
        <title>101 Dothideomycetes genomes: A test case for predicting lifestyles and emergence of pathogens.</title>
        <authorList>
            <person name="Haridas S."/>
            <person name="Albert R."/>
            <person name="Binder M."/>
            <person name="Bloem J."/>
            <person name="LaButti K."/>
            <person name="Salamov A."/>
            <person name="Andreopoulos B."/>
            <person name="Baker S."/>
            <person name="Barry K."/>
            <person name="Bills G."/>
            <person name="Bluhm B."/>
            <person name="Cannon C."/>
            <person name="Castanera R."/>
            <person name="Culley D."/>
            <person name="Daum C."/>
            <person name="Ezra D."/>
            <person name="Gonzalez J."/>
            <person name="Henrissat B."/>
            <person name="Kuo A."/>
            <person name="Liang C."/>
            <person name="Lipzen A."/>
            <person name="Lutzoni F."/>
            <person name="Magnuson J."/>
            <person name="Mondo S."/>
            <person name="Nolan M."/>
            <person name="Ohm R."/>
            <person name="Pangilinan J."/>
            <person name="Park H.-J."/>
            <person name="Ramirez L."/>
            <person name="Alfaro M."/>
            <person name="Sun H."/>
            <person name="Tritt A."/>
            <person name="Yoshinaga Y."/>
            <person name="Zwiers L.-H."/>
            <person name="Turgeon B."/>
            <person name="Goodwin S."/>
            <person name="Spatafora J."/>
            <person name="Crous P."/>
            <person name="Grigoriev I."/>
        </authorList>
    </citation>
    <scope>NUCLEOTIDE SEQUENCE [LARGE SCALE GENOMIC DNA]</scope>
    <source>
        <strain evidence="3">CBS 304.66</strain>
    </source>
</reference>
<evidence type="ECO:0000313" key="3">
    <source>
        <dbReference type="Proteomes" id="UP000800093"/>
    </source>
</evidence>
<feature type="transmembrane region" description="Helical" evidence="1">
    <location>
        <begin position="58"/>
        <end position="81"/>
    </location>
</feature>
<keyword evidence="1" id="KW-0812">Transmembrane</keyword>
<feature type="transmembrane region" description="Helical" evidence="1">
    <location>
        <begin position="169"/>
        <end position="188"/>
    </location>
</feature>
<evidence type="ECO:0000313" key="2">
    <source>
        <dbReference type="EMBL" id="KAF2259969.1"/>
    </source>
</evidence>
<accession>A0A9P4K5P9</accession>
<feature type="transmembrane region" description="Helical" evidence="1">
    <location>
        <begin position="88"/>
        <end position="110"/>
    </location>
</feature>
<keyword evidence="3" id="KW-1185">Reference proteome</keyword>
<sequence>MARTVVGSAVVVRQKYYWPDAQLNIWTIIMLVTASTVLGINAQFMAQQSTLELNTPWILPYGVTVGALAIIFIIIELVLIAQRRLLPGVVMLFSFILLVLFIAGIIGTGIQLFGGPNINNQCNTYVNGQNPFNQFNPPEPYLSGTTANINPSYINTLAWLQQQNICQCWSAVFAFWIIGTVFLIWMIVMASQVNQNQYD</sequence>
<comment type="caution">
    <text evidence="2">The sequence shown here is derived from an EMBL/GenBank/DDBJ whole genome shotgun (WGS) entry which is preliminary data.</text>
</comment>
<keyword evidence="1" id="KW-0472">Membrane</keyword>
<gene>
    <name evidence="2" type="ORF">CC78DRAFT_555800</name>
</gene>
<organism evidence="2 3">
    <name type="scientific">Lojkania enalia</name>
    <dbReference type="NCBI Taxonomy" id="147567"/>
    <lineage>
        <taxon>Eukaryota</taxon>
        <taxon>Fungi</taxon>
        <taxon>Dikarya</taxon>
        <taxon>Ascomycota</taxon>
        <taxon>Pezizomycotina</taxon>
        <taxon>Dothideomycetes</taxon>
        <taxon>Pleosporomycetidae</taxon>
        <taxon>Pleosporales</taxon>
        <taxon>Pleosporales incertae sedis</taxon>
        <taxon>Lojkania</taxon>
    </lineage>
</organism>